<evidence type="ECO:0000313" key="1">
    <source>
        <dbReference type="EMBL" id="RBP11306.1"/>
    </source>
</evidence>
<dbReference type="RefSeq" id="WP_220182227.1">
    <property type="nucleotide sequence ID" value="NZ_QNRM01000023.1"/>
</dbReference>
<evidence type="ECO:0008006" key="3">
    <source>
        <dbReference type="Google" id="ProtNLM"/>
    </source>
</evidence>
<protein>
    <recommendedName>
        <fullName evidence="3">Phage protein</fullName>
    </recommendedName>
</protein>
<keyword evidence="2" id="KW-1185">Reference proteome</keyword>
<comment type="caution">
    <text evidence="1">The sequence shown here is derived from an EMBL/GenBank/DDBJ whole genome shotgun (WGS) entry which is preliminary data.</text>
</comment>
<gene>
    <name evidence="1" type="ORF">DFP87_12367</name>
</gene>
<dbReference type="EMBL" id="QNRM01000023">
    <property type="protein sequence ID" value="RBP11306.1"/>
    <property type="molecule type" value="Genomic_DNA"/>
</dbReference>
<dbReference type="Proteomes" id="UP000252124">
    <property type="component" value="Unassembled WGS sequence"/>
</dbReference>
<reference evidence="1 2" key="1">
    <citation type="submission" date="2018-06" db="EMBL/GenBank/DDBJ databases">
        <title>Genomic Encyclopedia of Type Strains, Phase III (KMG-III): the genomes of soil and plant-associated and newly described type strains.</title>
        <authorList>
            <person name="Whitman W."/>
        </authorList>
    </citation>
    <scope>NUCLEOTIDE SEQUENCE [LARGE SCALE GENOMIC DNA]</scope>
    <source>
        <strain evidence="1 2">CECT 7342</strain>
    </source>
</reference>
<sequence length="171" mass="18730">MNTNKDWLDIASAPKDGTEILAWRRDCGQFIASYTSPSAFPLTQKELDEMDEADLFTQDWFTQWPHACRLEGSEAPTLWQPMPTDPCATCGGHGMVGGLTQHSGYEAEPCPDCSPASTVATEGEKAYGSPADVARRIEQYLYHDGRKNSATQLLYEAMKALRRPAPAAGDA</sequence>
<accession>A0ABX9FWI5</accession>
<organism evidence="1 2">
    <name type="scientific">Achromobacter marplatensis</name>
    <dbReference type="NCBI Taxonomy" id="470868"/>
    <lineage>
        <taxon>Bacteria</taxon>
        <taxon>Pseudomonadati</taxon>
        <taxon>Pseudomonadota</taxon>
        <taxon>Betaproteobacteria</taxon>
        <taxon>Burkholderiales</taxon>
        <taxon>Alcaligenaceae</taxon>
        <taxon>Achromobacter</taxon>
    </lineage>
</organism>
<name>A0ABX9FWI5_9BURK</name>
<feature type="non-terminal residue" evidence="1">
    <location>
        <position position="171"/>
    </location>
</feature>
<proteinExistence type="predicted"/>
<evidence type="ECO:0000313" key="2">
    <source>
        <dbReference type="Proteomes" id="UP000252124"/>
    </source>
</evidence>